<keyword evidence="2" id="KW-1185">Reference proteome</keyword>
<dbReference type="AlphaFoldDB" id="T0JLS2"/>
<reference evidence="1 2" key="1">
    <citation type="submission" date="2013-07" db="EMBL/GenBank/DDBJ databases">
        <title>Sulfurimonas hongkongensis AST-10 Genome Sequencing.</title>
        <authorList>
            <person name="Cai L."/>
            <person name="Zhang T."/>
        </authorList>
    </citation>
    <scope>NUCLEOTIDE SEQUENCE [LARGE SCALE GENOMIC DNA]</scope>
    <source>
        <strain evidence="1 2">AST-10</strain>
    </source>
</reference>
<organism evidence="1 2">
    <name type="scientific">Sulfurimonas hongkongensis</name>
    <dbReference type="NCBI Taxonomy" id="1172190"/>
    <lineage>
        <taxon>Bacteria</taxon>
        <taxon>Pseudomonadati</taxon>
        <taxon>Campylobacterota</taxon>
        <taxon>Epsilonproteobacteria</taxon>
        <taxon>Campylobacterales</taxon>
        <taxon>Sulfurimonadaceae</taxon>
        <taxon>Sulfurimonas</taxon>
    </lineage>
</organism>
<dbReference type="PATRIC" id="fig|1172190.3.peg.1531"/>
<dbReference type="InterPro" id="IPR011049">
    <property type="entry name" value="Serralysin-like_metalloprot_C"/>
</dbReference>
<protein>
    <submittedName>
        <fullName evidence="1">Uncharacterized protein</fullName>
    </submittedName>
</protein>
<dbReference type="Proteomes" id="UP000015520">
    <property type="component" value="Unassembled WGS sequence"/>
</dbReference>
<dbReference type="STRING" id="1172190.M947_07930"/>
<proteinExistence type="predicted"/>
<evidence type="ECO:0000313" key="1">
    <source>
        <dbReference type="EMBL" id="EQB39081.1"/>
    </source>
</evidence>
<dbReference type="Gene3D" id="2.160.20.160">
    <property type="match status" value="1"/>
</dbReference>
<name>T0JLS2_9BACT</name>
<dbReference type="SUPFAM" id="SSF51120">
    <property type="entry name" value="beta-Roll"/>
    <property type="match status" value="1"/>
</dbReference>
<sequence length="963" mass="98308">MIILKIEIFRVCKVGFFLGEGCMLTKSVDDEVINGTDKNDLFDATELGSLQDDDIILDSSTDDSDVLNASVNTNATKARIQNVETLNIDGKYVATGFDFTNVSNAQVANFNTDIAGGTATIIGANSLNVAKIVAKDNIATLDITSLASGTRDTVTVDAGSANLNLTGQAAGADIYDATVAAEKTVTLATLASANDAVTLNVAGDLTLDAGVAADNAELDITINATTADSEITLSDATNINAEKMFLTGDKDVTLVVTDGVALSGTLVATVRQYDGTLITSTSTGTTTLEIETLAATAFTAGNDFSRAKVDTVELSTNIAGAAGITLNENTKLDLTSDLAAGNLTVALDHGDENKTAFTQGTLVLNISEAQTANSIIADATVGTIIVEATPDEAIDLDLDENGFDETTMSVNDVTFDATTDVMVVQGSEDIEFTTITVAAADQVIAATNLTGDLTIGAIAGAHDDITIVGGKGNDTITTALTQIYDVQAGDGDDTIDITAAKAGTEVTAGNGDDTVTSSVNAATIDLGAGDDTITVAGNDTVTLGAGADVIKLDDNLTGVVVKDFVMGTDIIELTAPTAALTVAFDVTDVDAPTAGAYIFADAATVGTVEANEYGITLKNGGSALTATDFSSSLRLKDVALLDTSTNKLGDLDDSVIILANESATVTTGAGEDTVNIQAGASSLATVKDFTVGSDKIVVAGAITDDLNVNLNNVTSTAGQYTIGDGTLGASFKLENGGSDIVTENKLTDIVQLGDSQTVTFDVTDNSDDSTDITVTGGSFDDFVLLTGNDAVDDRAIFNFSNNGGVDYVELATGTGEELVNFNNLTGIDSTAAKVGLAANAAKVADATDKGVYVFADSSDGTGSAKITTFVVDTKNGYTQDTINDEVAAFIDAGLGAQDGEKYVVVINDESSTTYVGTAYGTGTVVYESYAYLVTGDADGVQADNIELIGMINDGGVITTADIA</sequence>
<dbReference type="EMBL" id="AUPZ01000010">
    <property type="protein sequence ID" value="EQB39081.1"/>
    <property type="molecule type" value="Genomic_DNA"/>
</dbReference>
<gene>
    <name evidence="1" type="ORF">M947_07930</name>
</gene>
<comment type="caution">
    <text evidence="1">The sequence shown here is derived from an EMBL/GenBank/DDBJ whole genome shotgun (WGS) entry which is preliminary data.</text>
</comment>
<evidence type="ECO:0000313" key="2">
    <source>
        <dbReference type="Proteomes" id="UP000015520"/>
    </source>
</evidence>
<accession>T0JLS2</accession>